<dbReference type="RefSeq" id="WP_345414649.1">
    <property type="nucleotide sequence ID" value="NZ_BAABGT010000025.1"/>
</dbReference>
<evidence type="ECO:0000313" key="5">
    <source>
        <dbReference type="EMBL" id="GAA4542540.1"/>
    </source>
</evidence>
<name>A0ABP8RNC6_9PSEU</name>
<dbReference type="Gene3D" id="3.40.50.300">
    <property type="entry name" value="P-loop containing nucleotide triphosphate hydrolases"/>
    <property type="match status" value="1"/>
</dbReference>
<proteinExistence type="predicted"/>
<dbReference type="InterPro" id="IPR027417">
    <property type="entry name" value="P-loop_NTPase"/>
</dbReference>
<dbReference type="EMBL" id="BAABGT010000025">
    <property type="protein sequence ID" value="GAA4542540.1"/>
    <property type="molecule type" value="Genomic_DNA"/>
</dbReference>
<evidence type="ECO:0000259" key="4">
    <source>
        <dbReference type="PROSITE" id="PS50893"/>
    </source>
</evidence>
<dbReference type="SUPFAM" id="SSF52540">
    <property type="entry name" value="P-loop containing nucleoside triphosphate hydrolases"/>
    <property type="match status" value="1"/>
</dbReference>
<dbReference type="PROSITE" id="PS00211">
    <property type="entry name" value="ABC_TRANSPORTER_1"/>
    <property type="match status" value="1"/>
</dbReference>
<dbReference type="Pfam" id="PF00005">
    <property type="entry name" value="ABC_tran"/>
    <property type="match status" value="1"/>
</dbReference>
<dbReference type="PANTHER" id="PTHR42788">
    <property type="entry name" value="TAURINE IMPORT ATP-BINDING PROTEIN-RELATED"/>
    <property type="match status" value="1"/>
</dbReference>
<keyword evidence="1" id="KW-0813">Transport</keyword>
<organism evidence="5 6">
    <name type="scientific">Pseudonocardia xishanensis</name>
    <dbReference type="NCBI Taxonomy" id="630995"/>
    <lineage>
        <taxon>Bacteria</taxon>
        <taxon>Bacillati</taxon>
        <taxon>Actinomycetota</taxon>
        <taxon>Actinomycetes</taxon>
        <taxon>Pseudonocardiales</taxon>
        <taxon>Pseudonocardiaceae</taxon>
        <taxon>Pseudonocardia</taxon>
    </lineage>
</organism>
<keyword evidence="3 5" id="KW-0067">ATP-binding</keyword>
<evidence type="ECO:0000256" key="1">
    <source>
        <dbReference type="ARBA" id="ARBA00022448"/>
    </source>
</evidence>
<dbReference type="Proteomes" id="UP001501598">
    <property type="component" value="Unassembled WGS sequence"/>
</dbReference>
<dbReference type="GO" id="GO:0005524">
    <property type="term" value="F:ATP binding"/>
    <property type="evidence" value="ECO:0007669"/>
    <property type="project" value="UniProtKB-KW"/>
</dbReference>
<keyword evidence="2" id="KW-0547">Nucleotide-binding</keyword>
<keyword evidence="6" id="KW-1185">Reference proteome</keyword>
<gene>
    <name evidence="5" type="ORF">GCM10023175_18030</name>
</gene>
<dbReference type="PROSITE" id="PS50893">
    <property type="entry name" value="ABC_TRANSPORTER_2"/>
    <property type="match status" value="1"/>
</dbReference>
<dbReference type="PANTHER" id="PTHR42788:SF13">
    <property type="entry name" value="ALIPHATIC SULFONATES IMPORT ATP-BINDING PROTEIN SSUB"/>
    <property type="match status" value="1"/>
</dbReference>
<accession>A0ABP8RNC6</accession>
<dbReference type="InterPro" id="IPR017871">
    <property type="entry name" value="ABC_transporter-like_CS"/>
</dbReference>
<evidence type="ECO:0000256" key="3">
    <source>
        <dbReference type="ARBA" id="ARBA00022840"/>
    </source>
</evidence>
<dbReference type="InterPro" id="IPR003593">
    <property type="entry name" value="AAA+_ATPase"/>
</dbReference>
<dbReference type="CDD" id="cd03293">
    <property type="entry name" value="ABC_NrtD_SsuB_transporters"/>
    <property type="match status" value="1"/>
</dbReference>
<evidence type="ECO:0000256" key="2">
    <source>
        <dbReference type="ARBA" id="ARBA00022741"/>
    </source>
</evidence>
<dbReference type="SMART" id="SM00382">
    <property type="entry name" value="AAA"/>
    <property type="match status" value="1"/>
</dbReference>
<dbReference type="InterPro" id="IPR003439">
    <property type="entry name" value="ABC_transporter-like_ATP-bd"/>
</dbReference>
<feature type="domain" description="ABC transporter" evidence="4">
    <location>
        <begin position="21"/>
        <end position="256"/>
    </location>
</feature>
<comment type="caution">
    <text evidence="5">The sequence shown here is derived from an EMBL/GenBank/DDBJ whole genome shotgun (WGS) entry which is preliminary data.</text>
</comment>
<protein>
    <submittedName>
        <fullName evidence="5">ABC transporter ATP-binding protein</fullName>
    </submittedName>
</protein>
<dbReference type="InterPro" id="IPR050166">
    <property type="entry name" value="ABC_transporter_ATP-bind"/>
</dbReference>
<reference evidence="6" key="1">
    <citation type="journal article" date="2019" name="Int. J. Syst. Evol. Microbiol.">
        <title>The Global Catalogue of Microorganisms (GCM) 10K type strain sequencing project: providing services to taxonomists for standard genome sequencing and annotation.</title>
        <authorList>
            <consortium name="The Broad Institute Genomics Platform"/>
            <consortium name="The Broad Institute Genome Sequencing Center for Infectious Disease"/>
            <person name="Wu L."/>
            <person name="Ma J."/>
        </authorList>
    </citation>
    <scope>NUCLEOTIDE SEQUENCE [LARGE SCALE GENOMIC DNA]</scope>
    <source>
        <strain evidence="6">JCM 17906</strain>
    </source>
</reference>
<evidence type="ECO:0000313" key="6">
    <source>
        <dbReference type="Proteomes" id="UP001501598"/>
    </source>
</evidence>
<sequence length="283" mass="31198">MTAVSSTEQDPVATRAAEPLLRIEDLAKQYRADGPFVSKDLSFEVRSGEFVAIVGPSGCGKSTLLRMICGLLDPTEGRVLLDGKPVTGPPPEMALVFQDYTRSLFPWLTVAGNVAFPLKKRTDLTPDEKRARIDEAISAVGLAGFEGYHPYQLSGGMQQRVAIARALAFRPRILLLDEPFASVDALTKENLEDLLLTIQQRYADEGITMLLVTHDIDEAVYLADRVEVLGPPPCRVVEELPITLARPRNQIRTRGEQAFLEARALIHERVGLNRQRAGDEPTP</sequence>